<dbReference type="EMBL" id="WBJX01000007">
    <property type="protein sequence ID" value="KAB1636254.1"/>
    <property type="molecule type" value="Genomic_DNA"/>
</dbReference>
<dbReference type="InterPro" id="IPR036271">
    <property type="entry name" value="Tet_transcr_reg_TetR-rel_C_sf"/>
</dbReference>
<reference evidence="7 8" key="1">
    <citation type="submission" date="2019-09" db="EMBL/GenBank/DDBJ databases">
        <title>Phylogeny of genus Pseudoclavibacter and closely related genus.</title>
        <authorList>
            <person name="Li Y."/>
        </authorList>
    </citation>
    <scope>NUCLEOTIDE SEQUENCE [LARGE SCALE GENOMIC DNA]</scope>
    <source>
        <strain evidence="7 8">THG-MD12</strain>
    </source>
</reference>
<evidence type="ECO:0000256" key="3">
    <source>
        <dbReference type="ARBA" id="ARBA00023125"/>
    </source>
</evidence>
<organism evidence="7 8">
    <name type="scientific">Pseudoclavibacter terrae</name>
    <dbReference type="NCBI Taxonomy" id="1530195"/>
    <lineage>
        <taxon>Bacteria</taxon>
        <taxon>Bacillati</taxon>
        <taxon>Actinomycetota</taxon>
        <taxon>Actinomycetes</taxon>
        <taxon>Micrococcales</taxon>
        <taxon>Microbacteriaceae</taxon>
        <taxon>Pseudoclavibacter</taxon>
    </lineage>
</organism>
<keyword evidence="1" id="KW-0678">Repressor</keyword>
<comment type="caution">
    <text evidence="7">The sequence shown here is derived from an EMBL/GenBank/DDBJ whole genome shotgun (WGS) entry which is preliminary data.</text>
</comment>
<dbReference type="PANTHER" id="PTHR30055">
    <property type="entry name" value="HTH-TYPE TRANSCRIPTIONAL REGULATOR RUTR"/>
    <property type="match status" value="1"/>
</dbReference>
<dbReference type="Gene3D" id="1.10.357.10">
    <property type="entry name" value="Tetracycline Repressor, domain 2"/>
    <property type="match status" value="1"/>
</dbReference>
<dbReference type="Proteomes" id="UP000490386">
    <property type="component" value="Unassembled WGS sequence"/>
</dbReference>
<accession>A0A7J5AXQ1</accession>
<dbReference type="InterPro" id="IPR050109">
    <property type="entry name" value="HTH-type_TetR-like_transc_reg"/>
</dbReference>
<dbReference type="InterPro" id="IPR001647">
    <property type="entry name" value="HTH_TetR"/>
</dbReference>
<evidence type="ECO:0000256" key="4">
    <source>
        <dbReference type="ARBA" id="ARBA00023163"/>
    </source>
</evidence>
<dbReference type="Pfam" id="PF13977">
    <property type="entry name" value="TetR_C_6"/>
    <property type="match status" value="1"/>
</dbReference>
<dbReference type="Pfam" id="PF00440">
    <property type="entry name" value="TetR_N"/>
    <property type="match status" value="1"/>
</dbReference>
<evidence type="ECO:0000256" key="5">
    <source>
        <dbReference type="PROSITE-ProRule" id="PRU00335"/>
    </source>
</evidence>
<feature type="domain" description="HTH tetR-type" evidence="6">
    <location>
        <begin position="23"/>
        <end position="83"/>
    </location>
</feature>
<dbReference type="OrthoDB" id="5242433at2"/>
<sequence>MAMWPKLRYGARMSPPREHRPIDERRQQLIDAGIELLAEEGVAAVTTRAVTSRAGLPHGSFHYCFPTKGALFAAILESEISQTMGVAFTPPQESHSAKEHLERGLLAHLELTRAHPERALALNELTAIAHRDPDLQHLSTWEHTEYIREVTANLDEWANTRKLRLTIPTSEAAAFLVAVADGVSSSWLKNRDADAANRSIKLAAQTIATLIEEDA</sequence>
<dbReference type="InterPro" id="IPR009057">
    <property type="entry name" value="Homeodomain-like_sf"/>
</dbReference>
<dbReference type="AlphaFoldDB" id="A0A7J5AXQ1"/>
<keyword evidence="2" id="KW-0805">Transcription regulation</keyword>
<keyword evidence="4" id="KW-0804">Transcription</keyword>
<dbReference type="PROSITE" id="PS50977">
    <property type="entry name" value="HTH_TETR_2"/>
    <property type="match status" value="1"/>
</dbReference>
<dbReference type="GO" id="GO:0000976">
    <property type="term" value="F:transcription cis-regulatory region binding"/>
    <property type="evidence" value="ECO:0007669"/>
    <property type="project" value="TreeGrafter"/>
</dbReference>
<dbReference type="SUPFAM" id="SSF46689">
    <property type="entry name" value="Homeodomain-like"/>
    <property type="match status" value="1"/>
</dbReference>
<name>A0A7J5AXQ1_9MICO</name>
<dbReference type="PANTHER" id="PTHR30055:SF234">
    <property type="entry name" value="HTH-TYPE TRANSCRIPTIONAL REGULATOR BETI"/>
    <property type="match status" value="1"/>
</dbReference>
<feature type="DNA-binding region" description="H-T-H motif" evidence="5">
    <location>
        <begin position="46"/>
        <end position="65"/>
    </location>
</feature>
<evidence type="ECO:0000256" key="2">
    <source>
        <dbReference type="ARBA" id="ARBA00023015"/>
    </source>
</evidence>
<evidence type="ECO:0000259" key="6">
    <source>
        <dbReference type="PROSITE" id="PS50977"/>
    </source>
</evidence>
<keyword evidence="3 5" id="KW-0238">DNA-binding</keyword>
<evidence type="ECO:0000313" key="7">
    <source>
        <dbReference type="EMBL" id="KAB1636254.1"/>
    </source>
</evidence>
<dbReference type="PRINTS" id="PR00455">
    <property type="entry name" value="HTHTETR"/>
</dbReference>
<proteinExistence type="predicted"/>
<dbReference type="SUPFAM" id="SSF48498">
    <property type="entry name" value="Tetracyclin repressor-like, C-terminal domain"/>
    <property type="match status" value="1"/>
</dbReference>
<protein>
    <submittedName>
        <fullName evidence="7">TetR/AcrR family transcriptional regulator</fullName>
    </submittedName>
</protein>
<evidence type="ECO:0000256" key="1">
    <source>
        <dbReference type="ARBA" id="ARBA00022491"/>
    </source>
</evidence>
<gene>
    <name evidence="7" type="ORF">F8O03_17190</name>
</gene>
<dbReference type="GO" id="GO:0003700">
    <property type="term" value="F:DNA-binding transcription factor activity"/>
    <property type="evidence" value="ECO:0007669"/>
    <property type="project" value="TreeGrafter"/>
</dbReference>
<dbReference type="InterPro" id="IPR039538">
    <property type="entry name" value="BetI_C"/>
</dbReference>
<keyword evidence="8" id="KW-1185">Reference proteome</keyword>
<evidence type="ECO:0000313" key="8">
    <source>
        <dbReference type="Proteomes" id="UP000490386"/>
    </source>
</evidence>